<dbReference type="EMBL" id="JAZHXI010000016">
    <property type="protein sequence ID" value="KAL2063032.1"/>
    <property type="molecule type" value="Genomic_DNA"/>
</dbReference>
<dbReference type="Proteomes" id="UP001595075">
    <property type="component" value="Unassembled WGS sequence"/>
</dbReference>
<keyword evidence="3" id="KW-1185">Reference proteome</keyword>
<evidence type="ECO:0000313" key="3">
    <source>
        <dbReference type="Proteomes" id="UP001595075"/>
    </source>
</evidence>
<feature type="domain" description="Heterokaryon incompatibility" evidence="1">
    <location>
        <begin position="134"/>
        <end position="349"/>
    </location>
</feature>
<dbReference type="InterPro" id="IPR052895">
    <property type="entry name" value="HetReg/Transcr_Mod"/>
</dbReference>
<reference evidence="2 3" key="1">
    <citation type="journal article" date="2024" name="Commun. Biol.">
        <title>Comparative genomic analysis of thermophilic fungi reveals convergent evolutionary adaptations and gene losses.</title>
        <authorList>
            <person name="Steindorff A.S."/>
            <person name="Aguilar-Pontes M.V."/>
            <person name="Robinson A.J."/>
            <person name="Andreopoulos B."/>
            <person name="LaButti K."/>
            <person name="Kuo A."/>
            <person name="Mondo S."/>
            <person name="Riley R."/>
            <person name="Otillar R."/>
            <person name="Haridas S."/>
            <person name="Lipzen A."/>
            <person name="Grimwood J."/>
            <person name="Schmutz J."/>
            <person name="Clum A."/>
            <person name="Reid I.D."/>
            <person name="Moisan M.C."/>
            <person name="Butler G."/>
            <person name="Nguyen T.T.M."/>
            <person name="Dewar K."/>
            <person name="Conant G."/>
            <person name="Drula E."/>
            <person name="Henrissat B."/>
            <person name="Hansel C."/>
            <person name="Singer S."/>
            <person name="Hutchinson M.I."/>
            <person name="de Vries R.P."/>
            <person name="Natvig D.O."/>
            <person name="Powell A.J."/>
            <person name="Tsang A."/>
            <person name="Grigoriev I.V."/>
        </authorList>
    </citation>
    <scope>NUCLEOTIDE SEQUENCE [LARGE SCALE GENOMIC DNA]</scope>
    <source>
        <strain evidence="2 3">CBS 494.80</strain>
    </source>
</reference>
<gene>
    <name evidence="2" type="ORF">VTL71DRAFT_6104</name>
</gene>
<dbReference type="PANTHER" id="PTHR24148">
    <property type="entry name" value="ANKYRIN REPEAT DOMAIN-CONTAINING PROTEIN 39 HOMOLOG-RELATED"/>
    <property type="match status" value="1"/>
</dbReference>
<comment type="caution">
    <text evidence="2">The sequence shown here is derived from an EMBL/GenBank/DDBJ whole genome shotgun (WGS) entry which is preliminary data.</text>
</comment>
<dbReference type="InterPro" id="IPR010730">
    <property type="entry name" value="HET"/>
</dbReference>
<accession>A0ABR4C0C9</accession>
<proteinExistence type="predicted"/>
<name>A0ABR4C0C9_9HELO</name>
<evidence type="ECO:0000259" key="1">
    <source>
        <dbReference type="Pfam" id="PF06985"/>
    </source>
</evidence>
<dbReference type="PANTHER" id="PTHR24148:SF73">
    <property type="entry name" value="HET DOMAIN PROTEIN (AFU_ORTHOLOGUE AFUA_8G01020)"/>
    <property type="match status" value="1"/>
</dbReference>
<organism evidence="2 3">
    <name type="scientific">Oculimacula yallundae</name>
    <dbReference type="NCBI Taxonomy" id="86028"/>
    <lineage>
        <taxon>Eukaryota</taxon>
        <taxon>Fungi</taxon>
        <taxon>Dikarya</taxon>
        <taxon>Ascomycota</taxon>
        <taxon>Pezizomycotina</taxon>
        <taxon>Leotiomycetes</taxon>
        <taxon>Helotiales</taxon>
        <taxon>Ploettnerulaceae</taxon>
        <taxon>Oculimacula</taxon>
    </lineage>
</organism>
<dbReference type="Pfam" id="PF06985">
    <property type="entry name" value="HET"/>
    <property type="match status" value="1"/>
</dbReference>
<sequence>MAFNYNKYPLQKPSSIRLIQIRPREDHEEPLTDINLRMRVVDLNAAKLLKGNFAEPPNRPTIRFDDDITTRPQELFLIPQKYRCHAEKPQRRLSRFLSKIKARPEQFDPEKLVPLSDPLPDEPALCNRFRWGNYVAMSYAWGSKEGWEIGEEERARVKREIQENPPDDDDEADDTPALDAIVREVVIDSQHVRVRHNLWAALLRFRELSHFKQGVWLWNDALCINQNDSEEKTVQLQMMSEIYRQAGNIIIDVGDSWRLGEKTSWTIEYIQNLSVHYRTELYEVMDHADAVTAHQFRYDAKTELEKSAKAFAEEMRADLRREAKEDQPLIHLYDFFDRPYWRRLWIIQELTTAHPSTPIVCGGVVTQWRYIRDAALLLSLIGDSVVSSMQHALVQRGRKMNRAPSFQHVAAIAQISSFSHRKRLGRTNNHPAGPSAVVNSMIKNLPSLPQFQSLQGSPITQALILAAGTNCTYNKDRVHGLLAIPVLAQMGFNPSYDTPISQLYMQFAAACVTKDKTLDIFTFLDGCSDGSTDATQLPSWCPPFHFKNKIGRIEADWWHSRTPGSWQGQGNTLDLAFHDGIPDPLFQGNDLICYGWIVDSVDGLGALSESDGSNVRQQSAFQAGVLPPRFEPDWSAVSDLERRLWMTLVGGTSTNGTKAPESFQCLLRTFPEEWQGPESVPKRNWDFFQANANLEVGGKPLKSYFTPLPSRNAVFAGTVENEQDAQTVVEAHQAMEARTKLRRLMTTSNRPFLGLVPATARQGDAVILLRHHPRPLIAQWVIPDDTSESENRSCFRLRGEAYIDGLLDGELGEILYNTPTKPFVFM</sequence>
<protein>
    <recommendedName>
        <fullName evidence="1">Heterokaryon incompatibility domain-containing protein</fullName>
    </recommendedName>
</protein>
<evidence type="ECO:0000313" key="2">
    <source>
        <dbReference type="EMBL" id="KAL2063032.1"/>
    </source>
</evidence>